<keyword evidence="7" id="KW-0175">Coiled coil</keyword>
<keyword evidence="4 8" id="KW-0812">Transmembrane</keyword>
<organism evidence="12 13">
    <name type="scientific">Streptococcus anginosus subsp. whileyi CCUG 39159</name>
    <dbReference type="NCBI Taxonomy" id="1095729"/>
    <lineage>
        <taxon>Bacteria</taxon>
        <taxon>Bacillati</taxon>
        <taxon>Bacillota</taxon>
        <taxon>Bacilli</taxon>
        <taxon>Lactobacillales</taxon>
        <taxon>Streptococcaceae</taxon>
        <taxon>Streptococcus</taxon>
        <taxon>Streptococcus anginosus group</taxon>
    </lineage>
</organism>
<evidence type="ECO:0000256" key="4">
    <source>
        <dbReference type="ARBA" id="ARBA00022692"/>
    </source>
</evidence>
<dbReference type="PANTHER" id="PTHR30386">
    <property type="entry name" value="MEMBRANE FUSION SUBUNIT OF EMRAB-TOLC MULTIDRUG EFFLUX PUMP"/>
    <property type="match status" value="1"/>
</dbReference>
<dbReference type="Pfam" id="PF25887">
    <property type="entry name" value="HB_LcnD"/>
    <property type="match status" value="1"/>
</dbReference>
<comment type="similarity">
    <text evidence="2">Belongs to the membrane fusion protein (MFP) (TC 8.A.1) family.</text>
</comment>
<evidence type="ECO:0000313" key="13">
    <source>
        <dbReference type="Proteomes" id="UP000003245"/>
    </source>
</evidence>
<dbReference type="NCBIfam" id="TIGR01000">
    <property type="entry name" value="bacteriocin_acc"/>
    <property type="match status" value="1"/>
</dbReference>
<dbReference type="RefSeq" id="WP_003037280.1">
    <property type="nucleotide sequence ID" value="NZ_AICP01000048.1"/>
</dbReference>
<feature type="domain" description="LcnD-like long helical bundle" evidence="9">
    <location>
        <begin position="98"/>
        <end position="306"/>
    </location>
</feature>
<dbReference type="InterPro" id="IPR058795">
    <property type="entry name" value="LcnD_C"/>
</dbReference>
<evidence type="ECO:0000256" key="6">
    <source>
        <dbReference type="ARBA" id="ARBA00023136"/>
    </source>
</evidence>
<dbReference type="AlphaFoldDB" id="I0SB60"/>
<evidence type="ECO:0000259" key="11">
    <source>
        <dbReference type="Pfam" id="PF25940"/>
    </source>
</evidence>
<dbReference type="InterPro" id="IPR058794">
    <property type="entry name" value="HB_LcnD"/>
</dbReference>
<evidence type="ECO:0000256" key="8">
    <source>
        <dbReference type="SAM" id="Phobius"/>
    </source>
</evidence>
<evidence type="ECO:0000256" key="1">
    <source>
        <dbReference type="ARBA" id="ARBA00004162"/>
    </source>
</evidence>
<gene>
    <name evidence="12" type="primary">mesE</name>
    <name evidence="12" type="ORF">HMPREF1043_1676</name>
</gene>
<evidence type="ECO:0000256" key="3">
    <source>
        <dbReference type="ARBA" id="ARBA00022448"/>
    </source>
</evidence>
<evidence type="ECO:0000256" key="2">
    <source>
        <dbReference type="ARBA" id="ARBA00009477"/>
    </source>
</evidence>
<dbReference type="PATRIC" id="fig|1095729.3.peg.1768"/>
<proteinExistence type="inferred from homology"/>
<name>I0SB60_STRAP</name>
<dbReference type="GO" id="GO:0005886">
    <property type="term" value="C:plasma membrane"/>
    <property type="evidence" value="ECO:0007669"/>
    <property type="project" value="UniProtKB-SubCell"/>
</dbReference>
<evidence type="ECO:0000256" key="5">
    <source>
        <dbReference type="ARBA" id="ARBA00022989"/>
    </source>
</evidence>
<dbReference type="Pfam" id="PF25940">
    <property type="entry name" value="LcnD_C"/>
    <property type="match status" value="1"/>
</dbReference>
<dbReference type="InterPro" id="IPR005696">
    <property type="entry name" value="MesE/LcnD"/>
</dbReference>
<evidence type="ECO:0000259" key="9">
    <source>
        <dbReference type="Pfam" id="PF25887"/>
    </source>
</evidence>
<feature type="coiled-coil region" evidence="7">
    <location>
        <begin position="281"/>
        <end position="315"/>
    </location>
</feature>
<feature type="coiled-coil region" evidence="7">
    <location>
        <begin position="99"/>
        <end position="129"/>
    </location>
</feature>
<dbReference type="Proteomes" id="UP000003245">
    <property type="component" value="Unassembled WGS sequence"/>
</dbReference>
<dbReference type="Pfam" id="PF25935">
    <property type="entry name" value="BSH_LcnD"/>
    <property type="match status" value="1"/>
</dbReference>
<keyword evidence="3" id="KW-0813">Transport</keyword>
<keyword evidence="5 8" id="KW-1133">Transmembrane helix</keyword>
<evidence type="ECO:0000259" key="10">
    <source>
        <dbReference type="Pfam" id="PF25935"/>
    </source>
</evidence>
<accession>I0SB60</accession>
<sequence length="453" mass="50874">MNPNLFKSAEFYHRRYHNFATVLILPLVFFVLFLVLFSFIGQKEVTVKSIGEITPMKVIAMIQSTSDNTVLTNHLAENKTVTKGELLVQYTKNMEASQQTAIETQLASYQRQKAELETLKNSLQQGTNLFTDKDEFGYTNTFNNFIKQSEDLTIGISKNNSEVSKQASLTNHTIAAIDEQMNELTKQMNDYHELYHAISSNASNLPKSNPHQATFNLYKNEYNVKPNPSTTNQYLSQINTNISDLKSSIANLKIQKAGTGTAATYDNSLSTKIEVLRTQFIQTADQQLATLITQITDLQNQLNQANVQLQNNRLVAPETGVLHISEKLRGNNLLPKGTEIAQIYPDITKTNEVLITYYVPSAYMTNLKKGQTTRLTLEKIGKQSITIIGNINKIDTSATETKQGNLFKVTAKAKISKSNGPVIKYGLQGRVTIVIAKKSFFNYYKDKLLNNIE</sequence>
<feature type="domain" description="LcnD-like C-terminal" evidence="11">
    <location>
        <begin position="350"/>
        <end position="438"/>
    </location>
</feature>
<feature type="transmembrane region" description="Helical" evidence="8">
    <location>
        <begin position="20"/>
        <end position="40"/>
    </location>
</feature>
<dbReference type="Gene3D" id="2.40.30.170">
    <property type="match status" value="1"/>
</dbReference>
<keyword evidence="6 8" id="KW-0472">Membrane</keyword>
<evidence type="ECO:0000313" key="12">
    <source>
        <dbReference type="EMBL" id="EID20613.1"/>
    </source>
</evidence>
<reference evidence="12 13" key="1">
    <citation type="submission" date="2012-01" db="EMBL/GenBank/DDBJ databases">
        <authorList>
            <person name="Harkins D.M."/>
            <person name="Madupu R."/>
            <person name="Durkin A.S."/>
            <person name="Torralba M."/>
            <person name="Methe B."/>
            <person name="Sutton G.G."/>
            <person name="Nelson K.E."/>
        </authorList>
    </citation>
    <scope>NUCLEOTIDE SEQUENCE [LARGE SCALE GENOMIC DNA]</scope>
    <source>
        <strain evidence="12 13">CCUG 39159</strain>
    </source>
</reference>
<feature type="domain" description="LcnD-like barrel-sandwich hybrid" evidence="10">
    <location>
        <begin position="58"/>
        <end position="345"/>
    </location>
</feature>
<dbReference type="InterPro" id="IPR050739">
    <property type="entry name" value="MFP"/>
</dbReference>
<comment type="subcellular location">
    <subcellularLocation>
        <location evidence="1">Cell membrane</location>
        <topology evidence="1">Single-pass membrane protein</topology>
    </subcellularLocation>
</comment>
<comment type="caution">
    <text evidence="12">The sequence shown here is derived from an EMBL/GenBank/DDBJ whole genome shotgun (WGS) entry which is preliminary data.</text>
</comment>
<dbReference type="PANTHER" id="PTHR30386:SF26">
    <property type="entry name" value="TRANSPORT PROTEIN COMB"/>
    <property type="match status" value="1"/>
</dbReference>
<dbReference type="EMBL" id="AICP01000048">
    <property type="protein sequence ID" value="EID20613.1"/>
    <property type="molecule type" value="Genomic_DNA"/>
</dbReference>
<protein>
    <submittedName>
        <fullName evidence="12">Bacteriocin secretion accessory protein</fullName>
    </submittedName>
</protein>
<dbReference type="InterPro" id="IPR058786">
    <property type="entry name" value="BSH_LcnD"/>
</dbReference>
<evidence type="ECO:0000256" key="7">
    <source>
        <dbReference type="SAM" id="Coils"/>
    </source>
</evidence>
<keyword evidence="13" id="KW-1185">Reference proteome</keyword>